<dbReference type="GO" id="GO:0005506">
    <property type="term" value="F:iron ion binding"/>
    <property type="evidence" value="ECO:0007669"/>
    <property type="project" value="InterPro"/>
</dbReference>
<name>A0A2T6ZFJ2_TUBBO</name>
<gene>
    <name evidence="1" type="ORF">B9Z19DRAFT_1001076</name>
</gene>
<sequence length="130" mass="14001">MEETLWQQNGQLFTRGPGTYKIPGFADIPQVFNVGLLKGVKWAKLRSIQSSKGIGEPPLFLGASVLFALREAVKAARESVAVNAGAMGIVQLDSPGTAERLRVAVGDWIVQWAKVEAQEGEKGFFVEATA</sequence>
<dbReference type="PANTHER" id="PTHR45444:SF3">
    <property type="entry name" value="XANTHINE DEHYDROGENASE"/>
    <property type="match status" value="1"/>
</dbReference>
<dbReference type="InterPro" id="IPR016208">
    <property type="entry name" value="Ald_Oxase/xanthine_DH-like"/>
</dbReference>
<dbReference type="InterPro" id="IPR037165">
    <property type="entry name" value="AldOxase/xan_DH_Mopterin-bd_sf"/>
</dbReference>
<dbReference type="EMBL" id="NESQ01000310">
    <property type="protein sequence ID" value="PUU74270.1"/>
    <property type="molecule type" value="Genomic_DNA"/>
</dbReference>
<dbReference type="STRING" id="42251.A0A2T6ZFJ2"/>
<dbReference type="OrthoDB" id="3886845at2759"/>
<protein>
    <submittedName>
        <fullName evidence="1">Molybdopterin binding aldehyde oxidase/xanthine dehydrogenase</fullName>
    </submittedName>
</protein>
<accession>A0A2T6ZFJ2</accession>
<dbReference type="AlphaFoldDB" id="A0A2T6ZFJ2"/>
<reference evidence="1 2" key="1">
    <citation type="submission" date="2017-04" db="EMBL/GenBank/DDBJ databases">
        <title>Draft genome sequence of Tuber borchii Vittad., a whitish edible truffle.</title>
        <authorList>
            <consortium name="DOE Joint Genome Institute"/>
            <person name="Murat C."/>
            <person name="Kuo A."/>
            <person name="Barry K.W."/>
            <person name="Clum A."/>
            <person name="Dockter R.B."/>
            <person name="Fauchery L."/>
            <person name="Iotti M."/>
            <person name="Kohler A."/>
            <person name="Labutti K."/>
            <person name="Lindquist E.A."/>
            <person name="Lipzen A."/>
            <person name="Ohm R.A."/>
            <person name="Wang M."/>
            <person name="Grigoriev I.V."/>
            <person name="Zambonelli A."/>
            <person name="Martin F.M."/>
        </authorList>
    </citation>
    <scope>NUCLEOTIDE SEQUENCE [LARGE SCALE GENOMIC DNA]</scope>
    <source>
        <strain evidence="1 2">Tbo3840</strain>
    </source>
</reference>
<evidence type="ECO:0000313" key="1">
    <source>
        <dbReference type="EMBL" id="PUU74270.1"/>
    </source>
</evidence>
<evidence type="ECO:0000313" key="2">
    <source>
        <dbReference type="Proteomes" id="UP000244722"/>
    </source>
</evidence>
<dbReference type="Proteomes" id="UP000244722">
    <property type="component" value="Unassembled WGS sequence"/>
</dbReference>
<dbReference type="SUPFAM" id="SSF56003">
    <property type="entry name" value="Molybdenum cofactor-binding domain"/>
    <property type="match status" value="1"/>
</dbReference>
<comment type="caution">
    <text evidence="1">The sequence shown here is derived from an EMBL/GenBank/DDBJ whole genome shotgun (WGS) entry which is preliminary data.</text>
</comment>
<dbReference type="GO" id="GO:0016491">
    <property type="term" value="F:oxidoreductase activity"/>
    <property type="evidence" value="ECO:0007669"/>
    <property type="project" value="InterPro"/>
</dbReference>
<dbReference type="PANTHER" id="PTHR45444">
    <property type="entry name" value="XANTHINE DEHYDROGENASE"/>
    <property type="match status" value="1"/>
</dbReference>
<organism evidence="1 2">
    <name type="scientific">Tuber borchii</name>
    <name type="common">White truffle</name>
    <dbReference type="NCBI Taxonomy" id="42251"/>
    <lineage>
        <taxon>Eukaryota</taxon>
        <taxon>Fungi</taxon>
        <taxon>Dikarya</taxon>
        <taxon>Ascomycota</taxon>
        <taxon>Pezizomycotina</taxon>
        <taxon>Pezizomycetes</taxon>
        <taxon>Pezizales</taxon>
        <taxon>Tuberaceae</taxon>
        <taxon>Tuber</taxon>
    </lineage>
</organism>
<keyword evidence="2" id="KW-1185">Reference proteome</keyword>
<dbReference type="Gene3D" id="3.30.365.10">
    <property type="entry name" value="Aldehyde oxidase/xanthine dehydrogenase, molybdopterin binding domain"/>
    <property type="match status" value="1"/>
</dbReference>
<proteinExistence type="predicted"/>